<dbReference type="InterPro" id="IPR027417">
    <property type="entry name" value="P-loop_NTPase"/>
</dbReference>
<dbReference type="PANTHER" id="PTHR30121:SF11">
    <property type="entry name" value="AAA+ ATPASE DOMAIN-CONTAINING PROTEIN"/>
    <property type="match status" value="1"/>
</dbReference>
<evidence type="ECO:0000313" key="3">
    <source>
        <dbReference type="EMBL" id="ADC64611.1"/>
    </source>
</evidence>
<proteinExistence type="predicted"/>
<dbReference type="InterPro" id="IPR019476">
    <property type="entry name" value="T4SS_TraD_DNA-bd"/>
</dbReference>
<accession>D3S2X8</accession>
<dbReference type="STRING" id="589924.Ferp_0436"/>
<dbReference type="KEGG" id="fpl:Ferp_0436"/>
<dbReference type="EMBL" id="CP001899">
    <property type="protein sequence ID" value="ADC64611.1"/>
    <property type="molecule type" value="Genomic_DNA"/>
</dbReference>
<gene>
    <name evidence="3" type="ordered locus">Ferp_0436</name>
</gene>
<dbReference type="CDD" id="cd01127">
    <property type="entry name" value="TrwB_TraG_TraD_VirD4"/>
    <property type="match status" value="1"/>
</dbReference>
<evidence type="ECO:0000259" key="2">
    <source>
        <dbReference type="Pfam" id="PF10412"/>
    </source>
</evidence>
<dbReference type="PaxDb" id="589924-Ferp_0436"/>
<keyword evidence="4" id="KW-1185">Reference proteome</keyword>
<dbReference type="Gene3D" id="3.40.50.300">
    <property type="entry name" value="P-loop containing nucleotide triphosphate hydrolases"/>
    <property type="match status" value="2"/>
</dbReference>
<dbReference type="eggNOG" id="arCOG04816">
    <property type="taxonomic scope" value="Archaea"/>
</dbReference>
<reference evidence="4" key="1">
    <citation type="submission" date="2010-02" db="EMBL/GenBank/DDBJ databases">
        <title>Complete sequence of Ferroglobus placidus DSM 10642.</title>
        <authorList>
            <consortium name="US DOE Joint Genome Institute"/>
            <person name="Lucas S."/>
            <person name="Copeland A."/>
            <person name="Lapidus A."/>
            <person name="Cheng J.-F."/>
            <person name="Bruce D."/>
            <person name="Goodwin L."/>
            <person name="Pitluck S."/>
            <person name="Saunders E."/>
            <person name="Brettin T."/>
            <person name="Detter J.C."/>
            <person name="Han C."/>
            <person name="Tapia R."/>
            <person name="Larimer F."/>
            <person name="Land M."/>
            <person name="Hauser L."/>
            <person name="Kyrpides N."/>
            <person name="Ivanova N."/>
            <person name="Holmes D."/>
            <person name="Lovley D."/>
            <person name="Kyrpides N."/>
            <person name="Anderson I.J."/>
            <person name="Woyke T."/>
        </authorList>
    </citation>
    <scope>NUCLEOTIDE SEQUENCE [LARGE SCALE GENOMIC DNA]</scope>
    <source>
        <strain evidence="4">DSM 10642 / AEDII12DO</strain>
    </source>
</reference>
<dbReference type="HOGENOM" id="CLU_481134_0_0_2"/>
<dbReference type="Proteomes" id="UP000002613">
    <property type="component" value="Chromosome"/>
</dbReference>
<protein>
    <submittedName>
        <fullName evidence="3">Uncharacterized protein</fullName>
    </submittedName>
</protein>
<feature type="domain" description="Helicase HerA central" evidence="1">
    <location>
        <begin position="2"/>
        <end position="217"/>
    </location>
</feature>
<dbReference type="SUPFAM" id="SSF46785">
    <property type="entry name" value="Winged helix' DNA-binding domain"/>
    <property type="match status" value="1"/>
</dbReference>
<dbReference type="AlphaFoldDB" id="D3S2X8"/>
<name>D3S2X8_FERPA</name>
<evidence type="ECO:0000259" key="1">
    <source>
        <dbReference type="Pfam" id="PF01935"/>
    </source>
</evidence>
<sequence>MQHQHVIGATGTGKSTFLANQAVQAFEEGACCVVIDPHGDLALDILRAVNPGDLGKVYFLDPVRVRFSLNPLELPAECHSREIAVERMIGEITEFFRKFYGRQYWGPSLNRIFQEGLRALYEKDDAPTLGDLYDLVSGRIRHEEFEKELKKLPRGRTDAVLNKLAPFVRNRFLSRILCSKPASVRIEELMKPGSLVIFRLSRGEISEAVSSLLGSAIITQTWLHAISRESRFLVILFIDELQIFSHLETLCSILSEGRKYAISLVAAHQHLKQLPEKLLNDLLGNAGMRVVFRVSGEDARTLARALGNEDISERLISLSDGRAVVWIRGSFREVERIVEISTLPLIYRNPFSEHATDRMRKLFEIPEREEEFADPEIYELLHILLEKSMSMSEIFEKYRKILPGVKASYVSALVERVERLGFVKRNVVKQRRGRPKIVVELSEKAVELLDLRHTSRRAGGELHSKLAKICAERLRKDGCAVIFPPQAGREEQPDMIAYKRSPDGWEEIAVEIETRADHPEQVMRNYKKNIRKGRKVIFVVPDERIAERVRKILGDRDYTVEVTEYF</sequence>
<dbReference type="SUPFAM" id="SSF52540">
    <property type="entry name" value="P-loop containing nucleoside triphosphate hydrolases"/>
    <property type="match status" value="1"/>
</dbReference>
<dbReference type="eggNOG" id="arCOG03181">
    <property type="taxonomic scope" value="Archaea"/>
</dbReference>
<dbReference type="Pfam" id="PF10412">
    <property type="entry name" value="TrwB_AAD_bind"/>
    <property type="match status" value="1"/>
</dbReference>
<organism evidence="3 4">
    <name type="scientific">Ferroglobus placidus (strain DSM 10642 / AEDII12DO)</name>
    <dbReference type="NCBI Taxonomy" id="589924"/>
    <lineage>
        <taxon>Archaea</taxon>
        <taxon>Methanobacteriati</taxon>
        <taxon>Methanobacteriota</taxon>
        <taxon>Archaeoglobi</taxon>
        <taxon>Archaeoglobales</taxon>
        <taxon>Archaeoglobaceae</taxon>
        <taxon>Ferroglobus</taxon>
    </lineage>
</organism>
<reference evidence="3 4" key="2">
    <citation type="journal article" date="2011" name="Stand. Genomic Sci.">
        <title>Complete genome sequence of Ferroglobus placidus AEDII12DO.</title>
        <authorList>
            <person name="Anderson I."/>
            <person name="Risso C."/>
            <person name="Holmes D."/>
            <person name="Lucas S."/>
            <person name="Copeland A."/>
            <person name="Lapidus A."/>
            <person name="Cheng J.F."/>
            <person name="Bruce D."/>
            <person name="Goodwin L."/>
            <person name="Pitluck S."/>
            <person name="Saunders E."/>
            <person name="Brettin T."/>
            <person name="Detter J.C."/>
            <person name="Han C."/>
            <person name="Tapia R."/>
            <person name="Larimer F."/>
            <person name="Land M."/>
            <person name="Hauser L."/>
            <person name="Woyke T."/>
            <person name="Lovley D."/>
            <person name="Kyrpides N."/>
            <person name="Ivanova N."/>
        </authorList>
    </citation>
    <scope>NUCLEOTIDE SEQUENCE [LARGE SCALE GENOMIC DNA]</scope>
    <source>
        <strain evidence="4">DSM 10642 / AEDII12DO</strain>
    </source>
</reference>
<dbReference type="InterPro" id="IPR051162">
    <property type="entry name" value="T4SS_component"/>
</dbReference>
<dbReference type="Pfam" id="PF01935">
    <property type="entry name" value="DUF87"/>
    <property type="match status" value="1"/>
</dbReference>
<evidence type="ECO:0000313" key="4">
    <source>
        <dbReference type="Proteomes" id="UP000002613"/>
    </source>
</evidence>
<dbReference type="InterPro" id="IPR002789">
    <property type="entry name" value="HerA_central"/>
</dbReference>
<feature type="domain" description="Type IV secretion system coupling protein TraD DNA-binding" evidence="2">
    <location>
        <begin position="224"/>
        <end position="322"/>
    </location>
</feature>
<dbReference type="PANTHER" id="PTHR30121">
    <property type="entry name" value="UNCHARACTERIZED PROTEIN YJGR-RELATED"/>
    <property type="match status" value="1"/>
</dbReference>
<dbReference type="InterPro" id="IPR036390">
    <property type="entry name" value="WH_DNA-bd_sf"/>
</dbReference>